<accession>A0A9W9V1K1</accession>
<gene>
    <name evidence="1" type="ORF">N7517_008328</name>
</gene>
<dbReference type="Proteomes" id="UP001147752">
    <property type="component" value="Unassembled WGS sequence"/>
</dbReference>
<sequence length="180" mass="19449">MHSDVKAIRGPFIDLEDRRDDPTLPSYVGLIDRTTGAETADVGNNSCFQAENATPIAMSSDLIDLVDLSDTKIIPVDMDLINFTMRTSIIRHADSGSSELSITSDNAFDLDPEAGTINAVHATKSSSGSGATTVGSLAPGPDECLSEFVAGLVTRLDSLLKLFEERLQWWGRFHAEVTFE</sequence>
<comment type="caution">
    <text evidence="1">The sequence shown here is derived from an EMBL/GenBank/DDBJ whole genome shotgun (WGS) entry which is preliminary data.</text>
</comment>
<evidence type="ECO:0000313" key="2">
    <source>
        <dbReference type="Proteomes" id="UP001147752"/>
    </source>
</evidence>
<reference evidence="1" key="2">
    <citation type="journal article" date="2023" name="IMA Fungus">
        <title>Comparative genomic study of the Penicillium genus elucidates a diverse pangenome and 15 lateral gene transfer events.</title>
        <authorList>
            <person name="Petersen C."/>
            <person name="Sorensen T."/>
            <person name="Nielsen M.R."/>
            <person name="Sondergaard T.E."/>
            <person name="Sorensen J.L."/>
            <person name="Fitzpatrick D.A."/>
            <person name="Frisvad J.C."/>
            <person name="Nielsen K.L."/>
        </authorList>
    </citation>
    <scope>NUCLEOTIDE SEQUENCE</scope>
    <source>
        <strain evidence="1">IBT 3081</strain>
    </source>
</reference>
<dbReference type="GeneID" id="81465241"/>
<evidence type="ECO:0000313" key="1">
    <source>
        <dbReference type="EMBL" id="KAJ5365442.1"/>
    </source>
</evidence>
<organism evidence="1 2">
    <name type="scientific">Penicillium concentricum</name>
    <dbReference type="NCBI Taxonomy" id="293559"/>
    <lineage>
        <taxon>Eukaryota</taxon>
        <taxon>Fungi</taxon>
        <taxon>Dikarya</taxon>
        <taxon>Ascomycota</taxon>
        <taxon>Pezizomycotina</taxon>
        <taxon>Eurotiomycetes</taxon>
        <taxon>Eurotiomycetidae</taxon>
        <taxon>Eurotiales</taxon>
        <taxon>Aspergillaceae</taxon>
        <taxon>Penicillium</taxon>
    </lineage>
</organism>
<proteinExistence type="predicted"/>
<dbReference type="RefSeq" id="XP_056576909.1">
    <property type="nucleotide sequence ID" value="XM_056726058.1"/>
</dbReference>
<name>A0A9W9V1K1_9EURO</name>
<dbReference type="OrthoDB" id="4368500at2759"/>
<protein>
    <submittedName>
        <fullName evidence="1">Uncharacterized protein</fullName>
    </submittedName>
</protein>
<reference evidence="1" key="1">
    <citation type="submission" date="2022-12" db="EMBL/GenBank/DDBJ databases">
        <authorList>
            <person name="Petersen C."/>
        </authorList>
    </citation>
    <scope>NUCLEOTIDE SEQUENCE</scope>
    <source>
        <strain evidence="1">IBT 3081</strain>
    </source>
</reference>
<keyword evidence="2" id="KW-1185">Reference proteome</keyword>
<dbReference type="AlphaFoldDB" id="A0A9W9V1K1"/>
<dbReference type="EMBL" id="JAPZBT010000003">
    <property type="protein sequence ID" value="KAJ5365442.1"/>
    <property type="molecule type" value="Genomic_DNA"/>
</dbReference>